<feature type="non-terminal residue" evidence="2">
    <location>
        <position position="1"/>
    </location>
</feature>
<dbReference type="OrthoDB" id="5984255at2759"/>
<feature type="compositionally biased region" description="Polar residues" evidence="1">
    <location>
        <begin position="51"/>
        <end position="64"/>
    </location>
</feature>
<dbReference type="Proteomes" id="UP000708208">
    <property type="component" value="Unassembled WGS sequence"/>
</dbReference>
<gene>
    <name evidence="2" type="ORF">AFUS01_LOCUS36164</name>
</gene>
<comment type="caution">
    <text evidence="2">The sequence shown here is derived from an EMBL/GenBank/DDBJ whole genome shotgun (WGS) entry which is preliminary data.</text>
</comment>
<feature type="non-terminal residue" evidence="2">
    <location>
        <position position="92"/>
    </location>
</feature>
<accession>A0A8J2PK70</accession>
<sequence>LKEGENTPCSWKWFSRLSFLREKTYHGNTTDTMVEPNKEANDDGECILHVNTESQARESVTTPKVSIKAAKKRKSSPTLSRSLSGKRNGRHD</sequence>
<feature type="compositionally biased region" description="Polar residues" evidence="1">
    <location>
        <begin position="76"/>
        <end position="85"/>
    </location>
</feature>
<dbReference type="AlphaFoldDB" id="A0A8J2PK70"/>
<keyword evidence="3" id="KW-1185">Reference proteome</keyword>
<name>A0A8J2PK70_9HEXA</name>
<evidence type="ECO:0000256" key="1">
    <source>
        <dbReference type="SAM" id="MobiDB-lite"/>
    </source>
</evidence>
<reference evidence="2" key="1">
    <citation type="submission" date="2021-06" db="EMBL/GenBank/DDBJ databases">
        <authorList>
            <person name="Hodson N. C."/>
            <person name="Mongue J. A."/>
            <person name="Jaron S. K."/>
        </authorList>
    </citation>
    <scope>NUCLEOTIDE SEQUENCE</scope>
</reference>
<protein>
    <submittedName>
        <fullName evidence="2">Uncharacterized protein</fullName>
    </submittedName>
</protein>
<feature type="region of interest" description="Disordered" evidence="1">
    <location>
        <begin position="51"/>
        <end position="92"/>
    </location>
</feature>
<proteinExistence type="predicted"/>
<organism evidence="2 3">
    <name type="scientific">Allacma fusca</name>
    <dbReference type="NCBI Taxonomy" id="39272"/>
    <lineage>
        <taxon>Eukaryota</taxon>
        <taxon>Metazoa</taxon>
        <taxon>Ecdysozoa</taxon>
        <taxon>Arthropoda</taxon>
        <taxon>Hexapoda</taxon>
        <taxon>Collembola</taxon>
        <taxon>Symphypleona</taxon>
        <taxon>Sminthuridae</taxon>
        <taxon>Allacma</taxon>
    </lineage>
</organism>
<evidence type="ECO:0000313" key="2">
    <source>
        <dbReference type="EMBL" id="CAG7826094.1"/>
    </source>
</evidence>
<dbReference type="EMBL" id="CAJVCH010538586">
    <property type="protein sequence ID" value="CAG7826094.1"/>
    <property type="molecule type" value="Genomic_DNA"/>
</dbReference>
<evidence type="ECO:0000313" key="3">
    <source>
        <dbReference type="Proteomes" id="UP000708208"/>
    </source>
</evidence>